<proteinExistence type="inferred from homology"/>
<feature type="transmembrane region" description="Helical" evidence="9">
    <location>
        <begin position="307"/>
        <end position="325"/>
    </location>
</feature>
<feature type="transmembrane region" description="Helical" evidence="9">
    <location>
        <begin position="368"/>
        <end position="390"/>
    </location>
</feature>
<evidence type="ECO:0000256" key="6">
    <source>
        <dbReference type="ARBA" id="ARBA00023136"/>
    </source>
</evidence>
<evidence type="ECO:0000256" key="2">
    <source>
        <dbReference type="ARBA" id="ARBA00022475"/>
    </source>
</evidence>
<evidence type="ECO:0000256" key="7">
    <source>
        <dbReference type="ARBA" id="ARBA00024033"/>
    </source>
</evidence>
<evidence type="ECO:0000256" key="1">
    <source>
        <dbReference type="ARBA" id="ARBA00004651"/>
    </source>
</evidence>
<keyword evidence="6 9" id="KW-0472">Membrane</keyword>
<feature type="transmembrane region" description="Helical" evidence="9">
    <location>
        <begin position="21"/>
        <end position="41"/>
    </location>
</feature>
<gene>
    <name evidence="10" type="ORF">HRV97_01400</name>
</gene>
<feature type="region of interest" description="Disordered" evidence="8">
    <location>
        <begin position="409"/>
        <end position="430"/>
    </location>
</feature>
<keyword evidence="3" id="KW-0808">Transferase</keyword>
<dbReference type="EMBL" id="JABULH010000001">
    <property type="protein sequence ID" value="NTS63815.1"/>
    <property type="molecule type" value="Genomic_DNA"/>
</dbReference>
<name>A0ABX2JCB9_9SPHN</name>
<dbReference type="InterPro" id="IPR018584">
    <property type="entry name" value="GT87"/>
</dbReference>
<comment type="subcellular location">
    <subcellularLocation>
        <location evidence="1">Cell membrane</location>
        <topology evidence="1">Multi-pass membrane protein</topology>
    </subcellularLocation>
</comment>
<evidence type="ECO:0000256" key="3">
    <source>
        <dbReference type="ARBA" id="ARBA00022679"/>
    </source>
</evidence>
<evidence type="ECO:0000313" key="11">
    <source>
        <dbReference type="Proteomes" id="UP000621447"/>
    </source>
</evidence>
<feature type="transmembrane region" description="Helical" evidence="9">
    <location>
        <begin position="283"/>
        <end position="300"/>
    </location>
</feature>
<keyword evidence="5 9" id="KW-1133">Transmembrane helix</keyword>
<protein>
    <submittedName>
        <fullName evidence="10">DUF2029 domain-containing protein</fullName>
    </submittedName>
</protein>
<evidence type="ECO:0000256" key="9">
    <source>
        <dbReference type="SAM" id="Phobius"/>
    </source>
</evidence>
<feature type="transmembrane region" description="Helical" evidence="9">
    <location>
        <begin position="186"/>
        <end position="210"/>
    </location>
</feature>
<evidence type="ECO:0000256" key="8">
    <source>
        <dbReference type="SAM" id="MobiDB-lite"/>
    </source>
</evidence>
<dbReference type="Proteomes" id="UP000621447">
    <property type="component" value="Unassembled WGS sequence"/>
</dbReference>
<evidence type="ECO:0000313" key="10">
    <source>
        <dbReference type="EMBL" id="NTS63815.1"/>
    </source>
</evidence>
<evidence type="ECO:0000256" key="4">
    <source>
        <dbReference type="ARBA" id="ARBA00022692"/>
    </source>
</evidence>
<comment type="caution">
    <text evidence="10">The sequence shown here is derived from an EMBL/GenBank/DDBJ whole genome shotgun (WGS) entry which is preliminary data.</text>
</comment>
<dbReference type="Pfam" id="PF09594">
    <property type="entry name" value="GT87"/>
    <property type="match status" value="1"/>
</dbReference>
<comment type="similarity">
    <text evidence="7">Belongs to the glycosyltransferase 87 family.</text>
</comment>
<accession>A0ABX2JCB9</accession>
<keyword evidence="4 9" id="KW-0812">Transmembrane</keyword>
<feature type="transmembrane region" description="Helical" evidence="9">
    <location>
        <begin position="106"/>
        <end position="135"/>
    </location>
</feature>
<dbReference type="RefSeq" id="WP_174191915.1">
    <property type="nucleotide sequence ID" value="NZ_JABULH010000001.1"/>
</dbReference>
<evidence type="ECO:0000256" key="5">
    <source>
        <dbReference type="ARBA" id="ARBA00022989"/>
    </source>
</evidence>
<keyword evidence="2" id="KW-1003">Cell membrane</keyword>
<sequence>MVEWARENVLASGAWLTAARVRMVAFFSLVATVAVIGYLFATAHGTVDAFGRPLGTDFSNVWTAGRMALDGRAALAWDWSAQLAVQRVVHGRGDIPFYGWHYPPPFLLVASLLALLQYLPALIVWQASTLALALITVRAILPGRGTMLAAIGAPVVLVCLGHGHNGFLTAALLGGGLLLLDKRPMVAGMLLGCIVYKPQFGLALPAVLIVGGHGRAIMGALASAALLCALTLVIWGLPVWVAFFHSLPLTQALVIEAGATGWEKIQSVFAAARNWGLGTGPAWVVQSATAMLAIAGAMLAASRARPFVRNAAVIAAGLLSTPYLLDYDLVPLGMGIAFLVADGVKHGFRRYDRTLLAVAWIVPLFGRAMMQVTTIPVGLLSIVAVFAVSLRWCGPLLAERGIGVTEHAREPSRAPIVTPPCTPSRSFSTR</sequence>
<reference evidence="10 11" key="1">
    <citation type="submission" date="2020-06" db="EMBL/GenBank/DDBJ databases">
        <title>Sphingomonas hominis sp. nov., a member of the Sphingomonas, isolated from the hair of a 22-year-old girl.</title>
        <authorList>
            <person name="Zhang D.-F."/>
            <person name="Cui X.-W."/>
        </authorList>
    </citation>
    <scope>NUCLEOTIDE SEQUENCE [LARGE SCALE GENOMIC DNA]</scope>
    <source>
        <strain evidence="10 11">HHU CXW</strain>
    </source>
</reference>
<feature type="transmembrane region" description="Helical" evidence="9">
    <location>
        <begin position="147"/>
        <end position="180"/>
    </location>
</feature>
<keyword evidence="11" id="KW-1185">Reference proteome</keyword>
<feature type="transmembrane region" description="Helical" evidence="9">
    <location>
        <begin position="217"/>
        <end position="243"/>
    </location>
</feature>
<organism evidence="10 11">
    <name type="scientific">Sphingomonas hominis</name>
    <dbReference type="NCBI Taxonomy" id="2741495"/>
    <lineage>
        <taxon>Bacteria</taxon>
        <taxon>Pseudomonadati</taxon>
        <taxon>Pseudomonadota</taxon>
        <taxon>Alphaproteobacteria</taxon>
        <taxon>Sphingomonadales</taxon>
        <taxon>Sphingomonadaceae</taxon>
        <taxon>Sphingomonas</taxon>
    </lineage>
</organism>